<keyword evidence="1 2" id="KW-0732">Signal</keyword>
<sequence length="182" mass="19728">MINKIKLNMNSVIQVTKKPLLIGAFCLTFNLVAFSAQADGYAGVSAAYSDSEYQTSTGWLESSPVLAQIQFGYFFSDYVAIEGRYATSVKRSDDLAIDGLASALVKANMPVTDRLALYALAGYSYARADYQHQTTNDSGATFGVGLHYALSGKTAITGEFVNYLAGDDVRLTALQFGMQFKF</sequence>
<accession>A0A9X0RBP6</accession>
<evidence type="ECO:0000256" key="2">
    <source>
        <dbReference type="SAM" id="SignalP"/>
    </source>
</evidence>
<evidence type="ECO:0000313" key="5">
    <source>
        <dbReference type="Proteomes" id="UP000615796"/>
    </source>
</evidence>
<evidence type="ECO:0000259" key="3">
    <source>
        <dbReference type="Pfam" id="PF13505"/>
    </source>
</evidence>
<dbReference type="InterPro" id="IPR011250">
    <property type="entry name" value="OMP/PagP_B-barrel"/>
</dbReference>
<comment type="caution">
    <text evidence="4">The sequence shown here is derived from an EMBL/GenBank/DDBJ whole genome shotgun (WGS) entry which is preliminary data.</text>
</comment>
<dbReference type="Proteomes" id="UP000615796">
    <property type="component" value="Unassembled WGS sequence"/>
</dbReference>
<feature type="signal peptide" evidence="2">
    <location>
        <begin position="1"/>
        <end position="38"/>
    </location>
</feature>
<dbReference type="Pfam" id="PF13505">
    <property type="entry name" value="OMP_b-brl"/>
    <property type="match status" value="1"/>
</dbReference>
<gene>
    <name evidence="4" type="ORF">H8Q88_13345</name>
</gene>
<reference evidence="4" key="1">
    <citation type="submission" date="2020-08" db="EMBL/GenBank/DDBJ databases">
        <title>Genome Sequencing and Pan-Genome Analysis of Migratory bird Vibrio Strains, Inner Mongolia.</title>
        <authorList>
            <person name="Zheng L."/>
        </authorList>
    </citation>
    <scope>NUCLEOTIDE SEQUENCE</scope>
    <source>
        <strain evidence="4">M13F</strain>
    </source>
</reference>
<dbReference type="RefSeq" id="WP_187026464.1">
    <property type="nucleotide sequence ID" value="NZ_JACRUP010000009.1"/>
</dbReference>
<keyword evidence="5" id="KW-1185">Reference proteome</keyword>
<dbReference type="InterPro" id="IPR027385">
    <property type="entry name" value="Beta-barrel_OMP"/>
</dbReference>
<name>A0A9X0RBP6_VIBME</name>
<evidence type="ECO:0000256" key="1">
    <source>
        <dbReference type="ARBA" id="ARBA00022729"/>
    </source>
</evidence>
<proteinExistence type="predicted"/>
<evidence type="ECO:0000313" key="4">
    <source>
        <dbReference type="EMBL" id="MBC5851890.1"/>
    </source>
</evidence>
<dbReference type="AlphaFoldDB" id="A0A9X0RBP6"/>
<protein>
    <submittedName>
        <fullName evidence="4">Porin family protein</fullName>
    </submittedName>
</protein>
<organism evidence="4 5">
    <name type="scientific">Vibrio metschnikovii</name>
    <dbReference type="NCBI Taxonomy" id="28172"/>
    <lineage>
        <taxon>Bacteria</taxon>
        <taxon>Pseudomonadati</taxon>
        <taxon>Pseudomonadota</taxon>
        <taxon>Gammaproteobacteria</taxon>
        <taxon>Vibrionales</taxon>
        <taxon>Vibrionaceae</taxon>
        <taxon>Vibrio</taxon>
    </lineage>
</organism>
<dbReference type="SUPFAM" id="SSF56925">
    <property type="entry name" value="OMPA-like"/>
    <property type="match status" value="1"/>
</dbReference>
<feature type="chain" id="PRO_5040740727" evidence="2">
    <location>
        <begin position="39"/>
        <end position="182"/>
    </location>
</feature>
<feature type="domain" description="Outer membrane protein beta-barrel" evidence="3">
    <location>
        <begin position="28"/>
        <end position="182"/>
    </location>
</feature>
<dbReference type="EMBL" id="JACRUP010000009">
    <property type="protein sequence ID" value="MBC5851890.1"/>
    <property type="molecule type" value="Genomic_DNA"/>
</dbReference>
<dbReference type="Gene3D" id="2.40.160.20">
    <property type="match status" value="1"/>
</dbReference>